<dbReference type="Proteomes" id="UP000241048">
    <property type="component" value="Unassembled WGS sequence"/>
</dbReference>
<evidence type="ECO:0000313" key="2">
    <source>
        <dbReference type="Proteomes" id="UP000241048"/>
    </source>
</evidence>
<sequence length="156" mass="18792">MNVKIIDKTGKFIIYDKRNTLLITADMAQAGKLAELIQMYFSLEYWQRREVAEHGNEKIRALLRYLDRVDRMSRKRQKAAYRTRIERDVNISRYQNVVFIKGTELGDLYEAMRKRWTDKNERFCNAFDASLFYNLGFVHGVREERARRKRRSLETQ</sequence>
<keyword evidence="2" id="KW-1185">Reference proteome</keyword>
<protein>
    <submittedName>
        <fullName evidence="1">Uncharacterized protein</fullName>
    </submittedName>
</protein>
<organism evidence="1 2">
    <name type="scientific">Clostridium fessum</name>
    <dbReference type="NCBI Taxonomy" id="2126740"/>
    <lineage>
        <taxon>Bacteria</taxon>
        <taxon>Bacillati</taxon>
        <taxon>Bacillota</taxon>
        <taxon>Clostridia</taxon>
        <taxon>Eubacteriales</taxon>
        <taxon>Clostridiaceae</taxon>
        <taxon>Clostridium</taxon>
    </lineage>
</organism>
<name>A0A2T3FUE0_9CLOT</name>
<proteinExistence type="predicted"/>
<evidence type="ECO:0000313" key="1">
    <source>
        <dbReference type="EMBL" id="PST38898.1"/>
    </source>
</evidence>
<reference evidence="1 2" key="1">
    <citation type="submission" date="2018-03" db="EMBL/GenBank/DDBJ databases">
        <title>Lachnoclostridium SNUG30386 gen.nov., sp.nov., isolated from human faeces.</title>
        <authorList>
            <person name="Seo B."/>
            <person name="Jeon K."/>
            <person name="Ko G."/>
        </authorList>
    </citation>
    <scope>NUCLEOTIDE SEQUENCE [LARGE SCALE GENOMIC DNA]</scope>
    <source>
        <strain evidence="1 2">SNUG30386</strain>
    </source>
</reference>
<comment type="caution">
    <text evidence="1">The sequence shown here is derived from an EMBL/GenBank/DDBJ whole genome shotgun (WGS) entry which is preliminary data.</text>
</comment>
<dbReference type="EMBL" id="PYLO01000001">
    <property type="protein sequence ID" value="PST38898.1"/>
    <property type="molecule type" value="Genomic_DNA"/>
</dbReference>
<dbReference type="AlphaFoldDB" id="A0A2T3FUE0"/>
<accession>A0A2T3FUE0</accession>
<gene>
    <name evidence="1" type="ORF">C7U56_02925</name>
</gene>